<accession>A0A1D2M9T1</accession>
<feature type="compositionally biased region" description="Basic and acidic residues" evidence="1">
    <location>
        <begin position="17"/>
        <end position="26"/>
    </location>
</feature>
<comment type="caution">
    <text evidence="2">The sequence shown here is derived from an EMBL/GenBank/DDBJ whole genome shotgun (WGS) entry which is preliminary data.</text>
</comment>
<proteinExistence type="predicted"/>
<evidence type="ECO:0000313" key="2">
    <source>
        <dbReference type="EMBL" id="ODM89738.1"/>
    </source>
</evidence>
<dbReference type="AlphaFoldDB" id="A0A1D2M9T1"/>
<sequence>MTAVLINGIPNSAQNTRSDKKPRESEYGPIFIATESS</sequence>
<evidence type="ECO:0000256" key="1">
    <source>
        <dbReference type="SAM" id="MobiDB-lite"/>
    </source>
</evidence>
<gene>
    <name evidence="2" type="ORF">Ocin01_16944</name>
</gene>
<keyword evidence="3" id="KW-1185">Reference proteome</keyword>
<reference evidence="2 3" key="1">
    <citation type="journal article" date="2016" name="Genome Biol. Evol.">
        <title>Gene Family Evolution Reflects Adaptation to Soil Environmental Stressors in the Genome of the Collembolan Orchesella cincta.</title>
        <authorList>
            <person name="Faddeeva-Vakhrusheva A."/>
            <person name="Derks M.F."/>
            <person name="Anvar S.Y."/>
            <person name="Agamennone V."/>
            <person name="Suring W."/>
            <person name="Smit S."/>
            <person name="van Straalen N.M."/>
            <person name="Roelofs D."/>
        </authorList>
    </citation>
    <scope>NUCLEOTIDE SEQUENCE [LARGE SCALE GENOMIC DNA]</scope>
    <source>
        <tissue evidence="2">Mixed pool</tissue>
    </source>
</reference>
<organism evidence="2 3">
    <name type="scientific">Orchesella cincta</name>
    <name type="common">Springtail</name>
    <name type="synonym">Podura cincta</name>
    <dbReference type="NCBI Taxonomy" id="48709"/>
    <lineage>
        <taxon>Eukaryota</taxon>
        <taxon>Metazoa</taxon>
        <taxon>Ecdysozoa</taxon>
        <taxon>Arthropoda</taxon>
        <taxon>Hexapoda</taxon>
        <taxon>Collembola</taxon>
        <taxon>Entomobryomorpha</taxon>
        <taxon>Entomobryoidea</taxon>
        <taxon>Orchesellidae</taxon>
        <taxon>Orchesellinae</taxon>
        <taxon>Orchesella</taxon>
    </lineage>
</organism>
<feature type="region of interest" description="Disordered" evidence="1">
    <location>
        <begin position="1"/>
        <end position="37"/>
    </location>
</feature>
<protein>
    <submittedName>
        <fullName evidence="2">Uncharacterized protein</fullName>
    </submittedName>
</protein>
<name>A0A1D2M9T1_ORCCI</name>
<dbReference type="EMBL" id="LJIJ01002408">
    <property type="protein sequence ID" value="ODM89738.1"/>
    <property type="molecule type" value="Genomic_DNA"/>
</dbReference>
<dbReference type="Proteomes" id="UP000094527">
    <property type="component" value="Unassembled WGS sequence"/>
</dbReference>
<evidence type="ECO:0000313" key="3">
    <source>
        <dbReference type="Proteomes" id="UP000094527"/>
    </source>
</evidence>